<evidence type="ECO:0000313" key="1">
    <source>
        <dbReference type="EMBL" id="KNE28162.1"/>
    </source>
</evidence>
<comment type="caution">
    <text evidence="1">The sequence shown here is derived from an EMBL/GenBank/DDBJ whole genome shotgun (WGS) entry which is preliminary data.</text>
</comment>
<dbReference type="EMBL" id="LGVG01000008">
    <property type="protein sequence ID" value="KNE28162.1"/>
    <property type="molecule type" value="Genomic_DNA"/>
</dbReference>
<sequence length="147" mass="15408">MILDKTNEFSDSQAVTATAISTNVIDHNPAAKNSLIDIGAGEPVYLVVQVDQAATAGGAATVTITLESSDAAGMTSPTVHFTTAAFALADMTQGKELVRVRLPSADYKRYLGLRYTVGTGPLTAGQFSAFLVKDAQTKQAYKSGYTV</sequence>
<organism evidence="1 2">
    <name type="scientific">Achromobacter spanius</name>
    <dbReference type="NCBI Taxonomy" id="217203"/>
    <lineage>
        <taxon>Bacteria</taxon>
        <taxon>Pseudomonadati</taxon>
        <taxon>Pseudomonadota</taxon>
        <taxon>Betaproteobacteria</taxon>
        <taxon>Burkholderiales</taxon>
        <taxon>Alcaligenaceae</taxon>
        <taxon>Achromobacter</taxon>
    </lineage>
</organism>
<dbReference type="InterPro" id="IPR048922">
    <property type="entry name" value="Bbp16"/>
</dbReference>
<protein>
    <submittedName>
        <fullName evidence="1">Uncharacterized protein</fullName>
    </submittedName>
</protein>
<dbReference type="Pfam" id="PF21190">
    <property type="entry name" value="Bbp16"/>
    <property type="match status" value="1"/>
</dbReference>
<reference evidence="1 2" key="1">
    <citation type="submission" date="2015-07" db="EMBL/GenBank/DDBJ databases">
        <title>Draft genome of Achromobacter spanius.</title>
        <authorList>
            <person name="Wang X."/>
        </authorList>
    </citation>
    <scope>NUCLEOTIDE SEQUENCE [LARGE SCALE GENOMIC DNA]</scope>
    <source>
        <strain evidence="1 2">CGMCC9173</strain>
    </source>
</reference>
<name>A0AAW3I7T3_9BURK</name>
<evidence type="ECO:0000313" key="2">
    <source>
        <dbReference type="Proteomes" id="UP000037511"/>
    </source>
</evidence>
<dbReference type="Gene3D" id="2.60.120.1110">
    <property type="match status" value="1"/>
</dbReference>
<dbReference type="RefSeq" id="WP_050446325.1">
    <property type="nucleotide sequence ID" value="NZ_LGVG01000008.1"/>
</dbReference>
<dbReference type="Proteomes" id="UP000037511">
    <property type="component" value="Unassembled WGS sequence"/>
</dbReference>
<dbReference type="AlphaFoldDB" id="A0AAW3I7T3"/>
<gene>
    <name evidence="1" type="ORF">AFM18_08325</name>
</gene>
<proteinExistence type="predicted"/>
<accession>A0AAW3I7T3</accession>